<dbReference type="Pfam" id="PF00082">
    <property type="entry name" value="Peptidase_S8"/>
    <property type="match status" value="1"/>
</dbReference>
<dbReference type="GO" id="GO:0004252">
    <property type="term" value="F:serine-type endopeptidase activity"/>
    <property type="evidence" value="ECO:0007669"/>
    <property type="project" value="UniProtKB-UniRule"/>
</dbReference>
<evidence type="ECO:0000256" key="1">
    <source>
        <dbReference type="ARBA" id="ARBA00011073"/>
    </source>
</evidence>
<evidence type="ECO:0000256" key="7">
    <source>
        <dbReference type="SAM" id="SignalP"/>
    </source>
</evidence>
<dbReference type="CDD" id="cd04077">
    <property type="entry name" value="Peptidases_S8_PCSK9_ProteinaseK_like"/>
    <property type="match status" value="1"/>
</dbReference>
<dbReference type="PROSITE" id="PS00136">
    <property type="entry name" value="SUBTILASE_ASP"/>
    <property type="match status" value="1"/>
</dbReference>
<feature type="domain" description="Peptidase S8/S53" evidence="8">
    <location>
        <begin position="133"/>
        <end position="367"/>
    </location>
</feature>
<name>A0A6J4MLM2_9BACT</name>
<dbReference type="InterPro" id="IPR050131">
    <property type="entry name" value="Peptidase_S8_subtilisin-like"/>
</dbReference>
<dbReference type="Gene3D" id="3.30.70.80">
    <property type="entry name" value="Peptidase S8 propeptide/proteinase inhibitor I9"/>
    <property type="match status" value="1"/>
</dbReference>
<evidence type="ECO:0000259" key="9">
    <source>
        <dbReference type="Pfam" id="PF05922"/>
    </source>
</evidence>
<dbReference type="InterPro" id="IPR010259">
    <property type="entry name" value="S8pro/Inhibitor_I9"/>
</dbReference>
<keyword evidence="3 5" id="KW-0378">Hydrolase</keyword>
<gene>
    <name evidence="10" type="ORF">AVDCRST_MAG89-3717</name>
</gene>
<dbReference type="SUPFAM" id="SSF52743">
    <property type="entry name" value="Subtilisin-like"/>
    <property type="match status" value="1"/>
</dbReference>
<feature type="domain" description="Inhibitor I9" evidence="9">
    <location>
        <begin position="64"/>
        <end position="101"/>
    </location>
</feature>
<feature type="chain" id="PRO_5027071501" description="Alkaline serine exoprotease A" evidence="7">
    <location>
        <begin position="26"/>
        <end position="396"/>
    </location>
</feature>
<evidence type="ECO:0000313" key="10">
    <source>
        <dbReference type="EMBL" id="CAA9360594.1"/>
    </source>
</evidence>
<accession>A0A6J4MLM2</accession>
<dbReference type="PROSITE" id="PS00138">
    <property type="entry name" value="SUBTILASE_SER"/>
    <property type="match status" value="1"/>
</dbReference>
<feature type="active site" description="Charge relay system" evidence="5">
    <location>
        <position position="181"/>
    </location>
</feature>
<dbReference type="Pfam" id="PF05922">
    <property type="entry name" value="Inhibitor_I9"/>
    <property type="match status" value="1"/>
</dbReference>
<dbReference type="GO" id="GO:0006508">
    <property type="term" value="P:proteolysis"/>
    <property type="evidence" value="ECO:0007669"/>
    <property type="project" value="UniProtKB-KW"/>
</dbReference>
<dbReference type="FunFam" id="3.40.50.200:FF:000014">
    <property type="entry name" value="Proteinase K"/>
    <property type="match status" value="1"/>
</dbReference>
<dbReference type="Gene3D" id="3.40.50.200">
    <property type="entry name" value="Peptidase S8/S53 domain"/>
    <property type="match status" value="1"/>
</dbReference>
<keyword evidence="4 5" id="KW-0720">Serine protease</keyword>
<proteinExistence type="inferred from homology"/>
<keyword evidence="7" id="KW-0732">Signal</keyword>
<dbReference type="InterPro" id="IPR000209">
    <property type="entry name" value="Peptidase_S8/S53_dom"/>
</dbReference>
<dbReference type="AlphaFoldDB" id="A0A6J4MLM2"/>
<keyword evidence="2 5" id="KW-0645">Protease</keyword>
<dbReference type="InterPro" id="IPR022398">
    <property type="entry name" value="Peptidase_S8_His-AS"/>
</dbReference>
<comment type="similarity">
    <text evidence="1 5 6">Belongs to the peptidase S8 family.</text>
</comment>
<feature type="active site" description="Charge relay system" evidence="5">
    <location>
        <position position="142"/>
    </location>
</feature>
<dbReference type="PANTHER" id="PTHR43806:SF11">
    <property type="entry name" value="CEREVISIN-RELATED"/>
    <property type="match status" value="1"/>
</dbReference>
<dbReference type="PROSITE" id="PS51892">
    <property type="entry name" value="SUBTILASE"/>
    <property type="match status" value="1"/>
</dbReference>
<protein>
    <recommendedName>
        <fullName evidence="11">Alkaline serine exoprotease A</fullName>
    </recommendedName>
</protein>
<evidence type="ECO:0000256" key="2">
    <source>
        <dbReference type="ARBA" id="ARBA00022670"/>
    </source>
</evidence>
<evidence type="ECO:0008006" key="11">
    <source>
        <dbReference type="Google" id="ProtNLM"/>
    </source>
</evidence>
<reference evidence="10" key="1">
    <citation type="submission" date="2020-02" db="EMBL/GenBank/DDBJ databases">
        <authorList>
            <person name="Meier V. D."/>
        </authorList>
    </citation>
    <scope>NUCLEOTIDE SEQUENCE</scope>
    <source>
        <strain evidence="10">AVDCRST_MAG89</strain>
    </source>
</reference>
<dbReference type="InterPro" id="IPR037045">
    <property type="entry name" value="S8pro/Inhibitor_I9_sf"/>
</dbReference>
<evidence type="ECO:0000259" key="8">
    <source>
        <dbReference type="Pfam" id="PF00082"/>
    </source>
</evidence>
<evidence type="ECO:0000256" key="6">
    <source>
        <dbReference type="RuleBase" id="RU003355"/>
    </source>
</evidence>
<dbReference type="InterPro" id="IPR015500">
    <property type="entry name" value="Peptidase_S8_subtilisin-rel"/>
</dbReference>
<dbReference type="GO" id="GO:0005615">
    <property type="term" value="C:extracellular space"/>
    <property type="evidence" value="ECO:0007669"/>
    <property type="project" value="TreeGrafter"/>
</dbReference>
<sequence>MKPIALLSTALLLAACADAPSGPSAAPGAALSSASASGGYIVVLRDGADPRAVAAAAGVSPRFVYTAAVLGFAGTLNAGQLNALRHNPRVEYVEPDAPARLFTTQSSPPSWGLDRIDQRDLPLSASFTYGSTGKGVIAYVLDTGVNSKHADLYPRAAFIPNGSNGDFVGDGHGSAEDCHGHGSHVAGTVGGTTYGVAKNVSIVAGRVVNCTGGGTASMAIAGMDWIARNGKKPALVNMSLGYGNVQSVRDAAELLVKNGFFVAAAAGNGDFAGTPQDACLQSPAGAPSVMTVGATTSTDQESSFSNYGLCVDILAPGSSITSLGVGSYTATGVRSGTSMAAPHVAGVAAQYLSAVPTATPYDVTTKLNYYATVSRIRLHSASVSGGTPNRLLFTRF</sequence>
<evidence type="ECO:0000256" key="3">
    <source>
        <dbReference type="ARBA" id="ARBA00022801"/>
    </source>
</evidence>
<dbReference type="PROSITE" id="PS00137">
    <property type="entry name" value="SUBTILASE_HIS"/>
    <property type="match status" value="1"/>
</dbReference>
<organism evidence="10">
    <name type="scientific">uncultured Gemmatimonadota bacterium</name>
    <dbReference type="NCBI Taxonomy" id="203437"/>
    <lineage>
        <taxon>Bacteria</taxon>
        <taxon>Pseudomonadati</taxon>
        <taxon>Gemmatimonadota</taxon>
        <taxon>environmental samples</taxon>
    </lineage>
</organism>
<feature type="signal peptide" evidence="7">
    <location>
        <begin position="1"/>
        <end position="25"/>
    </location>
</feature>
<dbReference type="InterPro" id="IPR023828">
    <property type="entry name" value="Peptidase_S8_Ser-AS"/>
</dbReference>
<dbReference type="PRINTS" id="PR00723">
    <property type="entry name" value="SUBTILISIN"/>
</dbReference>
<evidence type="ECO:0000256" key="5">
    <source>
        <dbReference type="PROSITE-ProRule" id="PRU01240"/>
    </source>
</evidence>
<dbReference type="InterPro" id="IPR023827">
    <property type="entry name" value="Peptidase_S8_Asp-AS"/>
</dbReference>
<dbReference type="InterPro" id="IPR034193">
    <property type="entry name" value="PCSK9_ProteinaseK-like"/>
</dbReference>
<dbReference type="EMBL" id="CADCTV010000778">
    <property type="protein sequence ID" value="CAA9360594.1"/>
    <property type="molecule type" value="Genomic_DNA"/>
</dbReference>
<dbReference type="SUPFAM" id="SSF54897">
    <property type="entry name" value="Protease propeptides/inhibitors"/>
    <property type="match status" value="1"/>
</dbReference>
<dbReference type="InterPro" id="IPR036852">
    <property type="entry name" value="Peptidase_S8/S53_dom_sf"/>
</dbReference>
<evidence type="ECO:0000256" key="4">
    <source>
        <dbReference type="ARBA" id="ARBA00022825"/>
    </source>
</evidence>
<dbReference type="PROSITE" id="PS51257">
    <property type="entry name" value="PROKAR_LIPOPROTEIN"/>
    <property type="match status" value="1"/>
</dbReference>
<dbReference type="PANTHER" id="PTHR43806">
    <property type="entry name" value="PEPTIDASE S8"/>
    <property type="match status" value="1"/>
</dbReference>
<feature type="active site" description="Charge relay system" evidence="5">
    <location>
        <position position="338"/>
    </location>
</feature>